<dbReference type="PANTHER" id="PTHR30535:SF4">
    <property type="entry name" value="HEMIN-BINDING PERIPLASMIC PROTEIN HMUT"/>
    <property type="match status" value="1"/>
</dbReference>
<feature type="domain" description="Fe/B12 periplasmic-binding" evidence="2">
    <location>
        <begin position="38"/>
        <end position="295"/>
    </location>
</feature>
<name>A0ABT4ZEJ3_9RHOB</name>
<sequence>MSLLPPRRAGALLSSAFLALLSVATGATNAQSYPDSARVVSVGGSLTEIVYALGAEDRLAGRDATSTWPPKAEELPDVGYMRALSPEGVLSVEPDLILTEEGAGPPETMDILASAGVPLVIIPDTTTADGVLDKIHLVGAALGLSDRADELAARVATELDEARGSVGARDGSPAPRVLFILSTQGGRITAAGTDTAADAIIELAGGQNAVSEFSGYKQMSDEAVTAAAPQVILMMDRGGDHAAANDELFAMPALVTTPVAQTRNVVRMDGLTLLGFGPRTATAIRDLAEALNGAG</sequence>
<comment type="caution">
    <text evidence="3">The sequence shown here is derived from an EMBL/GenBank/DDBJ whole genome shotgun (WGS) entry which is preliminary data.</text>
</comment>
<dbReference type="SUPFAM" id="SSF53807">
    <property type="entry name" value="Helical backbone' metal receptor"/>
    <property type="match status" value="1"/>
</dbReference>
<dbReference type="InterPro" id="IPR050902">
    <property type="entry name" value="ABC_Transporter_SBP"/>
</dbReference>
<feature type="signal peptide" evidence="1">
    <location>
        <begin position="1"/>
        <end position="30"/>
    </location>
</feature>
<evidence type="ECO:0000259" key="2">
    <source>
        <dbReference type="PROSITE" id="PS50983"/>
    </source>
</evidence>
<evidence type="ECO:0000256" key="1">
    <source>
        <dbReference type="SAM" id="SignalP"/>
    </source>
</evidence>
<evidence type="ECO:0000313" key="4">
    <source>
        <dbReference type="Proteomes" id="UP001165641"/>
    </source>
</evidence>
<dbReference type="PROSITE" id="PS50983">
    <property type="entry name" value="FE_B12_PBP"/>
    <property type="match status" value="1"/>
</dbReference>
<gene>
    <name evidence="3" type="ORF">PAF17_09150</name>
</gene>
<feature type="chain" id="PRO_5046980300" evidence="1">
    <location>
        <begin position="31"/>
        <end position="295"/>
    </location>
</feature>
<dbReference type="PANTHER" id="PTHR30535">
    <property type="entry name" value="VITAMIN B12-BINDING PROTEIN"/>
    <property type="match status" value="1"/>
</dbReference>
<accession>A0ABT4ZEJ3</accession>
<dbReference type="InterPro" id="IPR002491">
    <property type="entry name" value="ABC_transptr_periplasmic_BD"/>
</dbReference>
<keyword evidence="1" id="KW-0732">Signal</keyword>
<proteinExistence type="predicted"/>
<evidence type="ECO:0000313" key="3">
    <source>
        <dbReference type="EMBL" id="MDB6177679.1"/>
    </source>
</evidence>
<dbReference type="EMBL" id="JAQBIE010000010">
    <property type="protein sequence ID" value="MDB6177679.1"/>
    <property type="molecule type" value="Genomic_DNA"/>
</dbReference>
<organism evidence="3 4">
    <name type="scientific">Paracoccus onchidii</name>
    <dbReference type="NCBI Taxonomy" id="3017813"/>
    <lineage>
        <taxon>Bacteria</taxon>
        <taxon>Pseudomonadati</taxon>
        <taxon>Pseudomonadota</taxon>
        <taxon>Alphaproteobacteria</taxon>
        <taxon>Rhodobacterales</taxon>
        <taxon>Paracoccaceae</taxon>
        <taxon>Paracoccus</taxon>
    </lineage>
</organism>
<keyword evidence="4" id="KW-1185">Reference proteome</keyword>
<reference evidence="3" key="1">
    <citation type="submission" date="2022-12" db="EMBL/GenBank/DDBJ databases">
        <title>Paracoccus onchidii sp. nov., isolated from a marine invertebrate from the South China Sea.</title>
        <authorList>
            <person name="Xu S."/>
            <person name="Liu Z."/>
            <person name="Xu Y."/>
        </authorList>
    </citation>
    <scope>NUCLEOTIDE SEQUENCE</scope>
    <source>
        <strain evidence="3">Z330</strain>
    </source>
</reference>
<protein>
    <submittedName>
        <fullName evidence="3">ABC transporter substrate-binding protein</fullName>
    </submittedName>
</protein>
<dbReference type="Proteomes" id="UP001165641">
    <property type="component" value="Unassembled WGS sequence"/>
</dbReference>
<dbReference type="Gene3D" id="3.40.50.1980">
    <property type="entry name" value="Nitrogenase molybdenum iron protein domain"/>
    <property type="match status" value="2"/>
</dbReference>
<dbReference type="Pfam" id="PF01497">
    <property type="entry name" value="Peripla_BP_2"/>
    <property type="match status" value="1"/>
</dbReference>
<dbReference type="RefSeq" id="WP_271888804.1">
    <property type="nucleotide sequence ID" value="NZ_JAQBIE010000010.1"/>
</dbReference>